<dbReference type="RefSeq" id="WP_379735043.1">
    <property type="nucleotide sequence ID" value="NZ_JBHRVV010000001.1"/>
</dbReference>
<feature type="compositionally biased region" description="Pro residues" evidence="1">
    <location>
        <begin position="172"/>
        <end position="205"/>
    </location>
</feature>
<comment type="caution">
    <text evidence="3">The sequence shown here is derived from an EMBL/GenBank/DDBJ whole genome shotgun (WGS) entry which is preliminary data.</text>
</comment>
<dbReference type="InterPro" id="IPR013424">
    <property type="entry name" value="Ice-binding_C"/>
</dbReference>
<proteinExistence type="predicted"/>
<keyword evidence="2" id="KW-0732">Signal</keyword>
<sequence length="257" mass="26141">MKTLLRQYSLALALAIGALPAQAGVLTFQDVVFTTSWTDNVLTLEIDAAKHSGDWTRAVSLSALSLKDIGSYQSVRVSAAPAGAGDWTLSARELNANGCGGGNGAKRSNRALCLSGDAIALSDDMVFTFTFSGGAPSLDAPHLKVNFLDAAGNKTGDLLSQTITLAAAVTPQPQPAPAPAPAPTPAPAPAQPSPPEVVATPPDPALVPGSGSAPVLVDVSAPTLPATDTRSEVPEPMSIALMLGGLALMSLTRNKRK</sequence>
<reference evidence="4" key="1">
    <citation type="journal article" date="2019" name="Int. J. Syst. Evol. Microbiol.">
        <title>The Global Catalogue of Microorganisms (GCM) 10K type strain sequencing project: providing services to taxonomists for standard genome sequencing and annotation.</title>
        <authorList>
            <consortium name="The Broad Institute Genomics Platform"/>
            <consortium name="The Broad Institute Genome Sequencing Center for Infectious Disease"/>
            <person name="Wu L."/>
            <person name="Ma J."/>
        </authorList>
    </citation>
    <scope>NUCLEOTIDE SEQUENCE [LARGE SCALE GENOMIC DNA]</scope>
    <source>
        <strain evidence="4">CCM 7480</strain>
    </source>
</reference>
<feature type="region of interest" description="Disordered" evidence="1">
    <location>
        <begin position="171"/>
        <end position="213"/>
    </location>
</feature>
<dbReference type="EMBL" id="JBHRVV010000001">
    <property type="protein sequence ID" value="MFC3458590.1"/>
    <property type="molecule type" value="Genomic_DNA"/>
</dbReference>
<evidence type="ECO:0000256" key="1">
    <source>
        <dbReference type="SAM" id="MobiDB-lite"/>
    </source>
</evidence>
<protein>
    <submittedName>
        <fullName evidence="3">PEP-CTERM sorting domain-containing protein</fullName>
    </submittedName>
</protein>
<keyword evidence="4" id="KW-1185">Reference proteome</keyword>
<accession>A0ABV7PKC1</accession>
<evidence type="ECO:0000313" key="3">
    <source>
        <dbReference type="EMBL" id="MFC3458590.1"/>
    </source>
</evidence>
<name>A0ABV7PKC1_9BURK</name>
<dbReference type="Proteomes" id="UP001595665">
    <property type="component" value="Unassembled WGS sequence"/>
</dbReference>
<gene>
    <name evidence="3" type="ORF">ACFOPH_10080</name>
</gene>
<organism evidence="3 4">
    <name type="scientific">Massilia haematophila</name>
    <dbReference type="NCBI Taxonomy" id="457923"/>
    <lineage>
        <taxon>Bacteria</taxon>
        <taxon>Pseudomonadati</taxon>
        <taxon>Pseudomonadota</taxon>
        <taxon>Betaproteobacteria</taxon>
        <taxon>Burkholderiales</taxon>
        <taxon>Oxalobacteraceae</taxon>
        <taxon>Telluria group</taxon>
        <taxon>Massilia</taxon>
    </lineage>
</organism>
<dbReference type="NCBIfam" id="TIGR02595">
    <property type="entry name" value="PEP_CTERM"/>
    <property type="match status" value="1"/>
</dbReference>
<evidence type="ECO:0000313" key="4">
    <source>
        <dbReference type="Proteomes" id="UP001595665"/>
    </source>
</evidence>
<feature type="signal peptide" evidence="2">
    <location>
        <begin position="1"/>
        <end position="23"/>
    </location>
</feature>
<feature type="chain" id="PRO_5047460068" evidence="2">
    <location>
        <begin position="24"/>
        <end position="257"/>
    </location>
</feature>
<evidence type="ECO:0000256" key="2">
    <source>
        <dbReference type="SAM" id="SignalP"/>
    </source>
</evidence>